<evidence type="ECO:0000313" key="1">
    <source>
        <dbReference type="EMBL" id="BAR61330.1"/>
    </source>
</evidence>
<gene>
    <name evidence="1" type="ORF">NK6_8181</name>
</gene>
<reference evidence="1 2" key="1">
    <citation type="submission" date="2014-11" db="EMBL/GenBank/DDBJ databases">
        <title>Symbiosis island explosion on the genome of extra-slow-growing strains of soybean bradyrhizobia with massive insertion sequences.</title>
        <authorList>
            <person name="Iida T."/>
            <person name="Minamisawa K."/>
        </authorList>
    </citation>
    <scope>NUCLEOTIDE SEQUENCE [LARGE SCALE GENOMIC DNA]</scope>
    <source>
        <strain evidence="1 2">NK6</strain>
    </source>
</reference>
<proteinExistence type="predicted"/>
<evidence type="ECO:0000313" key="2">
    <source>
        <dbReference type="Proteomes" id="UP000063308"/>
    </source>
</evidence>
<dbReference type="EMBL" id="AP014685">
    <property type="protein sequence ID" value="BAR61330.1"/>
    <property type="molecule type" value="Genomic_DNA"/>
</dbReference>
<protein>
    <submittedName>
        <fullName evidence="1">Uncharacterized protein</fullName>
    </submittedName>
</protein>
<accession>A0A0E3VWQ7</accession>
<dbReference type="AlphaFoldDB" id="A0A0E3VWQ7"/>
<sequence length="63" mass="6785">MRQRNPHPAFVPGCCAVPPDDAPPRRAARAVDRCLVNGVEACRLTCLKVTTSIVIHRFVSTGG</sequence>
<name>A0A0E3VWQ7_9BRAD</name>
<organism evidence="1 2">
    <name type="scientific">Bradyrhizobium diazoefficiens</name>
    <dbReference type="NCBI Taxonomy" id="1355477"/>
    <lineage>
        <taxon>Bacteria</taxon>
        <taxon>Pseudomonadati</taxon>
        <taxon>Pseudomonadota</taxon>
        <taxon>Alphaproteobacteria</taxon>
        <taxon>Hyphomicrobiales</taxon>
        <taxon>Nitrobacteraceae</taxon>
        <taxon>Bradyrhizobium</taxon>
    </lineage>
</organism>
<dbReference type="Proteomes" id="UP000063308">
    <property type="component" value="Chromosome"/>
</dbReference>